<proteinExistence type="predicted"/>
<evidence type="ECO:0000313" key="3">
    <source>
        <dbReference type="EMBL" id="KKB81153.1"/>
    </source>
</evidence>
<reference evidence="3 4" key="1">
    <citation type="submission" date="2015-03" db="EMBL/GenBank/DDBJ databases">
        <authorList>
            <person name="Hassan Y.I."/>
            <person name="Lepp D."/>
            <person name="Zhou T."/>
        </authorList>
    </citation>
    <scope>NUCLEOTIDE SEQUENCE [LARGE SCALE GENOMIC DNA]</scope>
    <source>
        <strain evidence="3 4">GH2-10</strain>
    </source>
</reference>
<protein>
    <recommendedName>
        <fullName evidence="5">SurA N-terminal domain-containing protein</fullName>
    </recommendedName>
</protein>
<name>A0A0F5LFP0_9HYPH</name>
<dbReference type="Gene3D" id="1.10.4030.10">
    <property type="entry name" value="Porin chaperone SurA, peptide-binding domain"/>
    <property type="match status" value="1"/>
</dbReference>
<organism evidence="3 4">
    <name type="scientific">Devosia soli</name>
    <dbReference type="NCBI Taxonomy" id="361041"/>
    <lineage>
        <taxon>Bacteria</taxon>
        <taxon>Pseudomonadati</taxon>
        <taxon>Pseudomonadota</taxon>
        <taxon>Alphaproteobacteria</taxon>
        <taxon>Hyphomicrobiales</taxon>
        <taxon>Devosiaceae</taxon>
        <taxon>Devosia</taxon>
    </lineage>
</organism>
<dbReference type="PANTHER" id="PTHR47637:SF1">
    <property type="entry name" value="CHAPERONE SURA"/>
    <property type="match status" value="1"/>
</dbReference>
<gene>
    <name evidence="3" type="ORF">VW35_03090</name>
</gene>
<dbReference type="PATRIC" id="fig|361041.3.peg.4015"/>
<evidence type="ECO:0000313" key="4">
    <source>
        <dbReference type="Proteomes" id="UP000033514"/>
    </source>
</evidence>
<dbReference type="EMBL" id="LAJG01000005">
    <property type="protein sequence ID" value="KKB81153.1"/>
    <property type="molecule type" value="Genomic_DNA"/>
</dbReference>
<keyword evidence="1 2" id="KW-0732">Signal</keyword>
<keyword evidence="4" id="KW-1185">Reference proteome</keyword>
<dbReference type="SUPFAM" id="SSF109998">
    <property type="entry name" value="Triger factor/SurA peptide-binding domain-like"/>
    <property type="match status" value="1"/>
</dbReference>
<evidence type="ECO:0000256" key="2">
    <source>
        <dbReference type="SAM" id="SignalP"/>
    </source>
</evidence>
<evidence type="ECO:0000256" key="1">
    <source>
        <dbReference type="ARBA" id="ARBA00022729"/>
    </source>
</evidence>
<dbReference type="STRING" id="361041.VW35_03090"/>
<dbReference type="Pfam" id="PF13624">
    <property type="entry name" value="SurA_N_3"/>
    <property type="match status" value="1"/>
</dbReference>
<sequence>MTMTFAPLRRAFGAMILGLAVAGAATLPSFAATVVTVNGLTISDVQVDQRLRLFRMEGNKGGRNGALDQLITEAIQMSEAKRLNITVSDAQVDEALLQIARNLKVSQDRLVQMLSQGGVSTDTLKDRLRASIAWNAVGERAVAPNVQISDLELDQRAAQKVSDYQKFDYILKEIIFVGSGASGRSSQASNYRSKFSGCDGAVQLSLAYTDAAVVDIGRRHATQLPEAMAKELAGMNVGGITKPRVVENGVSMLAICEKTQAEDLTFVKDDLRAEVGGDSMKAQVDAYLAQLRKDAKIVYN</sequence>
<accession>A0A0F5LFP0</accession>
<dbReference type="PANTHER" id="PTHR47637">
    <property type="entry name" value="CHAPERONE SURA"/>
    <property type="match status" value="1"/>
</dbReference>
<dbReference type="InterPro" id="IPR050280">
    <property type="entry name" value="OMP_Chaperone_SurA"/>
</dbReference>
<dbReference type="AlphaFoldDB" id="A0A0F5LFP0"/>
<dbReference type="InterPro" id="IPR027304">
    <property type="entry name" value="Trigger_fact/SurA_dom_sf"/>
</dbReference>
<feature type="signal peptide" evidence="2">
    <location>
        <begin position="1"/>
        <end position="31"/>
    </location>
</feature>
<comment type="caution">
    <text evidence="3">The sequence shown here is derived from an EMBL/GenBank/DDBJ whole genome shotgun (WGS) entry which is preliminary data.</text>
</comment>
<feature type="chain" id="PRO_5002492192" description="SurA N-terminal domain-containing protein" evidence="2">
    <location>
        <begin position="32"/>
        <end position="300"/>
    </location>
</feature>
<evidence type="ECO:0008006" key="5">
    <source>
        <dbReference type="Google" id="ProtNLM"/>
    </source>
</evidence>
<dbReference type="Proteomes" id="UP000033514">
    <property type="component" value="Unassembled WGS sequence"/>
</dbReference>